<protein>
    <submittedName>
        <fullName evidence="2">Uncharacterized protein</fullName>
    </submittedName>
</protein>
<reference evidence="1" key="3">
    <citation type="submission" date="2020-06" db="EMBL/GenBank/DDBJ databases">
        <title>Helianthus annuus Genome sequencing and assembly Release 2.</title>
        <authorList>
            <person name="Gouzy J."/>
            <person name="Langlade N."/>
            <person name="Munos S."/>
        </authorList>
    </citation>
    <scope>NUCLEOTIDE SEQUENCE</scope>
    <source>
        <tissue evidence="1">Leaves</tissue>
    </source>
</reference>
<organism evidence="2 3">
    <name type="scientific">Helianthus annuus</name>
    <name type="common">Common sunflower</name>
    <dbReference type="NCBI Taxonomy" id="4232"/>
    <lineage>
        <taxon>Eukaryota</taxon>
        <taxon>Viridiplantae</taxon>
        <taxon>Streptophyta</taxon>
        <taxon>Embryophyta</taxon>
        <taxon>Tracheophyta</taxon>
        <taxon>Spermatophyta</taxon>
        <taxon>Magnoliopsida</taxon>
        <taxon>eudicotyledons</taxon>
        <taxon>Gunneridae</taxon>
        <taxon>Pentapetalae</taxon>
        <taxon>asterids</taxon>
        <taxon>campanulids</taxon>
        <taxon>Asterales</taxon>
        <taxon>Asteraceae</taxon>
        <taxon>Asteroideae</taxon>
        <taxon>Heliantheae alliance</taxon>
        <taxon>Heliantheae</taxon>
        <taxon>Helianthus</taxon>
    </lineage>
</organism>
<dbReference type="EMBL" id="CM007905">
    <property type="protein sequence ID" value="OTF90339.1"/>
    <property type="molecule type" value="Genomic_DNA"/>
</dbReference>
<dbReference type="AlphaFoldDB" id="A0A251RVL1"/>
<evidence type="ECO:0000313" key="3">
    <source>
        <dbReference type="Proteomes" id="UP000215914"/>
    </source>
</evidence>
<gene>
    <name evidence="2" type="ORF">HannXRQ_Chr16g0498551</name>
    <name evidence="1" type="ORF">HanXRQr2_Chr16g0724021</name>
</gene>
<proteinExistence type="predicted"/>
<evidence type="ECO:0000313" key="1">
    <source>
        <dbReference type="EMBL" id="KAF5757973.1"/>
    </source>
</evidence>
<dbReference type="Proteomes" id="UP000215914">
    <property type="component" value="Chromosome 16"/>
</dbReference>
<accession>A0A251RVL1</accession>
<dbReference type="InParanoid" id="A0A251RVL1"/>
<dbReference type="EMBL" id="MNCJ02000331">
    <property type="protein sequence ID" value="KAF5757973.1"/>
    <property type="molecule type" value="Genomic_DNA"/>
</dbReference>
<sequence length="91" mass="10387">MYFFLLPHSKSHCKGFTPTNHSLCMLLEFLSETSPTLSKHSDDFDDLRLPLPVTGRPDAARIVRHDFHFRLPGARLVVPGLMVKLLLLLNF</sequence>
<evidence type="ECO:0000313" key="2">
    <source>
        <dbReference type="EMBL" id="OTF90339.1"/>
    </source>
</evidence>
<reference evidence="2" key="2">
    <citation type="submission" date="2017-02" db="EMBL/GenBank/DDBJ databases">
        <title>Sunflower complete genome.</title>
        <authorList>
            <person name="Langlade N."/>
            <person name="Munos S."/>
        </authorList>
    </citation>
    <scope>NUCLEOTIDE SEQUENCE [LARGE SCALE GENOMIC DNA]</scope>
    <source>
        <tissue evidence="2">Leaves</tissue>
    </source>
</reference>
<name>A0A251RVL1_HELAN</name>
<keyword evidence="3" id="KW-1185">Reference proteome</keyword>
<dbReference type="Gramene" id="mRNA:HanXRQr2_Chr16g0724021">
    <property type="protein sequence ID" value="mRNA:HanXRQr2_Chr16g0724021"/>
    <property type="gene ID" value="HanXRQr2_Chr16g0724021"/>
</dbReference>
<reference evidence="1 3" key="1">
    <citation type="journal article" date="2017" name="Nature">
        <title>The sunflower genome provides insights into oil metabolism, flowering and Asterid evolution.</title>
        <authorList>
            <person name="Badouin H."/>
            <person name="Gouzy J."/>
            <person name="Grassa C.J."/>
            <person name="Murat F."/>
            <person name="Staton S.E."/>
            <person name="Cottret L."/>
            <person name="Lelandais-Briere C."/>
            <person name="Owens G.L."/>
            <person name="Carrere S."/>
            <person name="Mayjonade B."/>
            <person name="Legrand L."/>
            <person name="Gill N."/>
            <person name="Kane N.C."/>
            <person name="Bowers J.E."/>
            <person name="Hubner S."/>
            <person name="Bellec A."/>
            <person name="Berard A."/>
            <person name="Berges H."/>
            <person name="Blanchet N."/>
            <person name="Boniface M.C."/>
            <person name="Brunel D."/>
            <person name="Catrice O."/>
            <person name="Chaidir N."/>
            <person name="Claudel C."/>
            <person name="Donnadieu C."/>
            <person name="Faraut T."/>
            <person name="Fievet G."/>
            <person name="Helmstetter N."/>
            <person name="King M."/>
            <person name="Knapp S.J."/>
            <person name="Lai Z."/>
            <person name="Le Paslier M.C."/>
            <person name="Lippi Y."/>
            <person name="Lorenzon L."/>
            <person name="Mandel J.R."/>
            <person name="Marage G."/>
            <person name="Marchand G."/>
            <person name="Marquand E."/>
            <person name="Bret-Mestries E."/>
            <person name="Morien E."/>
            <person name="Nambeesan S."/>
            <person name="Nguyen T."/>
            <person name="Pegot-Espagnet P."/>
            <person name="Pouilly N."/>
            <person name="Raftis F."/>
            <person name="Sallet E."/>
            <person name="Schiex T."/>
            <person name="Thomas J."/>
            <person name="Vandecasteele C."/>
            <person name="Vares D."/>
            <person name="Vear F."/>
            <person name="Vautrin S."/>
            <person name="Crespi M."/>
            <person name="Mangin B."/>
            <person name="Burke J.M."/>
            <person name="Salse J."/>
            <person name="Munos S."/>
            <person name="Vincourt P."/>
            <person name="Rieseberg L.H."/>
            <person name="Langlade N.B."/>
        </authorList>
    </citation>
    <scope>NUCLEOTIDE SEQUENCE [LARGE SCALE GENOMIC DNA]</scope>
    <source>
        <strain evidence="3">cv. SF193</strain>
        <tissue evidence="1">Leaves</tissue>
    </source>
</reference>